<name>A0A919CU06_9ACTN</name>
<dbReference type="GO" id="GO:0000160">
    <property type="term" value="P:phosphorelay signal transduction system"/>
    <property type="evidence" value="ECO:0007669"/>
    <property type="project" value="InterPro"/>
</dbReference>
<keyword evidence="8" id="KW-1185">Reference proteome</keyword>
<organism evidence="7 8">
    <name type="scientific">Streptomyces naganishii JCM 4654</name>
    <dbReference type="NCBI Taxonomy" id="1306179"/>
    <lineage>
        <taxon>Bacteria</taxon>
        <taxon>Bacillati</taxon>
        <taxon>Actinomycetota</taxon>
        <taxon>Actinomycetes</taxon>
        <taxon>Kitasatosporales</taxon>
        <taxon>Streptomycetaceae</taxon>
        <taxon>Streptomyces</taxon>
    </lineage>
</organism>
<proteinExistence type="predicted"/>
<dbReference type="InterPro" id="IPR036188">
    <property type="entry name" value="FAD/NAD-bd_sf"/>
</dbReference>
<keyword evidence="2" id="KW-0560">Oxidoreductase</keyword>
<keyword evidence="1" id="KW-0285">Flavoprotein</keyword>
<evidence type="ECO:0000256" key="1">
    <source>
        <dbReference type="ARBA" id="ARBA00022630"/>
    </source>
</evidence>
<dbReference type="InterPro" id="IPR011006">
    <property type="entry name" value="CheY-like_superfamily"/>
</dbReference>
<dbReference type="PROSITE" id="PS50110">
    <property type="entry name" value="RESPONSE_REGULATORY"/>
    <property type="match status" value="1"/>
</dbReference>
<dbReference type="Gene3D" id="3.40.50.2300">
    <property type="match status" value="1"/>
</dbReference>
<dbReference type="PRINTS" id="PR00368">
    <property type="entry name" value="FADPNR"/>
</dbReference>
<dbReference type="InterPro" id="IPR023753">
    <property type="entry name" value="FAD/NAD-binding_dom"/>
</dbReference>
<dbReference type="Gene3D" id="3.50.50.60">
    <property type="entry name" value="FAD/NAD(P)-binding domain"/>
    <property type="match status" value="2"/>
</dbReference>
<reference evidence="7" key="2">
    <citation type="submission" date="2020-09" db="EMBL/GenBank/DDBJ databases">
        <authorList>
            <person name="Sun Q."/>
            <person name="Ohkuma M."/>
        </authorList>
    </citation>
    <scope>NUCLEOTIDE SEQUENCE</scope>
    <source>
        <strain evidence="7">JCM 4654</strain>
    </source>
</reference>
<feature type="domain" description="Response regulatory" evidence="6">
    <location>
        <begin position="35"/>
        <end position="158"/>
    </location>
</feature>
<dbReference type="Proteomes" id="UP000608955">
    <property type="component" value="Unassembled WGS sequence"/>
</dbReference>
<keyword evidence="4" id="KW-0597">Phosphoprotein</keyword>
<evidence type="ECO:0000256" key="4">
    <source>
        <dbReference type="PROSITE-ProRule" id="PRU00169"/>
    </source>
</evidence>
<dbReference type="SUPFAM" id="SSF51905">
    <property type="entry name" value="FAD/NAD(P)-binding domain"/>
    <property type="match status" value="1"/>
</dbReference>
<evidence type="ECO:0000259" key="6">
    <source>
        <dbReference type="PROSITE" id="PS50110"/>
    </source>
</evidence>
<evidence type="ECO:0000256" key="2">
    <source>
        <dbReference type="ARBA" id="ARBA00023002"/>
    </source>
</evidence>
<comment type="catalytic activity">
    <reaction evidence="3">
        <text>[thioredoxin]-dithiol + NADP(+) = [thioredoxin]-disulfide + NADPH + H(+)</text>
        <dbReference type="Rhea" id="RHEA:20345"/>
        <dbReference type="Rhea" id="RHEA-COMP:10698"/>
        <dbReference type="Rhea" id="RHEA-COMP:10700"/>
        <dbReference type="ChEBI" id="CHEBI:15378"/>
        <dbReference type="ChEBI" id="CHEBI:29950"/>
        <dbReference type="ChEBI" id="CHEBI:50058"/>
        <dbReference type="ChEBI" id="CHEBI:57783"/>
        <dbReference type="ChEBI" id="CHEBI:58349"/>
        <dbReference type="EC" id="1.8.1.9"/>
    </reaction>
</comment>
<dbReference type="GO" id="GO:0004791">
    <property type="term" value="F:thioredoxin-disulfide reductase (NADPH) activity"/>
    <property type="evidence" value="ECO:0007669"/>
    <property type="project" value="UniProtKB-EC"/>
</dbReference>
<evidence type="ECO:0000313" key="8">
    <source>
        <dbReference type="Proteomes" id="UP000608955"/>
    </source>
</evidence>
<evidence type="ECO:0000256" key="3">
    <source>
        <dbReference type="ARBA" id="ARBA00048132"/>
    </source>
</evidence>
<comment type="caution">
    <text evidence="7">The sequence shown here is derived from an EMBL/GenBank/DDBJ whole genome shotgun (WGS) entry which is preliminary data.</text>
</comment>
<dbReference type="PRINTS" id="PR00469">
    <property type="entry name" value="PNDRDTASEII"/>
</dbReference>
<dbReference type="Pfam" id="PF07992">
    <property type="entry name" value="Pyr_redox_2"/>
    <property type="match status" value="1"/>
</dbReference>
<dbReference type="InterPro" id="IPR001789">
    <property type="entry name" value="Sig_transdc_resp-reg_receiver"/>
</dbReference>
<protein>
    <submittedName>
        <fullName evidence="7">Fused response regulator/thioredoxin-disulfide reductase</fullName>
    </submittedName>
</protein>
<evidence type="ECO:0000256" key="5">
    <source>
        <dbReference type="SAM" id="MobiDB-lite"/>
    </source>
</evidence>
<dbReference type="InterPro" id="IPR050097">
    <property type="entry name" value="Ferredoxin-NADP_redctase_2"/>
</dbReference>
<dbReference type="PANTHER" id="PTHR48105">
    <property type="entry name" value="THIOREDOXIN REDUCTASE 1-RELATED-RELATED"/>
    <property type="match status" value="1"/>
</dbReference>
<dbReference type="EMBL" id="BMVF01000003">
    <property type="protein sequence ID" value="GHD85897.1"/>
    <property type="molecule type" value="Genomic_DNA"/>
</dbReference>
<dbReference type="AlphaFoldDB" id="A0A919CU06"/>
<accession>A0A919CU06</accession>
<feature type="modified residue" description="4-aspartylphosphate" evidence="4">
    <location>
        <position position="92"/>
    </location>
</feature>
<gene>
    <name evidence="7" type="ORF">GCM10010508_11270</name>
</gene>
<sequence>MGGSRRGDDGGVPAADPSARGDSHMTQVAEPARTVIMTVDDDPGVSRAVARDLRRRYGQSYRIVRAESGESALEALRELKLRGDLVAVILADYRMPRMNGIEFLEQALDVYPGARRVLLTAYADTGAAIDAINVVDLDHYLLKPWDPPEEKLYPVLDDLLQAWRRSDHRPVPSTKVVGHRWSARSSEVREFLARNQVPYRWYSSDEPEGRRLLLAAGQDGQRLPLVVTPDGTPLVEPEAPELAARVGLATTPAADFYDLVVIGGGPAGLGAAVYGASEGLRTVLVERSATGGQAGQSSRIENYLGFPDGVSGAQLTERARRQAAKFGAEILTTREVTGLEVNGAARTVRFSDGSAVAAHSVILATGVSYRQLAAEGCADLTGCGVYYGSALTEAPACQGQDVYIVGGANSAGQAAMYLSRGAKSVTLLLRGASLSASMSYYLIQQIEEAPNIHVRTGTVVESAHGTDHLEQLTLRDTATGETERVDAHWMFVFIGAAPLTDWLDGTVLRDERGFILAGPDLTADGRPPGDWELDRPPYHLETNVPGVFVAGDARAESAKRVASAVGEGAMAVMLVHRYLEQS</sequence>
<dbReference type="SUPFAM" id="SSF52172">
    <property type="entry name" value="CheY-like"/>
    <property type="match status" value="1"/>
</dbReference>
<dbReference type="SMART" id="SM00448">
    <property type="entry name" value="REC"/>
    <property type="match status" value="1"/>
</dbReference>
<feature type="region of interest" description="Disordered" evidence="5">
    <location>
        <begin position="1"/>
        <end position="27"/>
    </location>
</feature>
<dbReference type="Pfam" id="PF00072">
    <property type="entry name" value="Response_reg"/>
    <property type="match status" value="1"/>
</dbReference>
<evidence type="ECO:0000313" key="7">
    <source>
        <dbReference type="EMBL" id="GHD85897.1"/>
    </source>
</evidence>
<reference evidence="7" key="1">
    <citation type="journal article" date="2014" name="Int. J. Syst. Evol. Microbiol.">
        <title>Complete genome sequence of Corynebacterium casei LMG S-19264T (=DSM 44701T), isolated from a smear-ripened cheese.</title>
        <authorList>
            <consortium name="US DOE Joint Genome Institute (JGI-PGF)"/>
            <person name="Walter F."/>
            <person name="Albersmeier A."/>
            <person name="Kalinowski J."/>
            <person name="Ruckert C."/>
        </authorList>
    </citation>
    <scope>NUCLEOTIDE SEQUENCE</scope>
    <source>
        <strain evidence="7">JCM 4654</strain>
    </source>
</reference>